<keyword evidence="2" id="KW-1185">Reference proteome</keyword>
<dbReference type="Proteomes" id="UP000007151">
    <property type="component" value="Unassembled WGS sequence"/>
</dbReference>
<proteinExistence type="predicted"/>
<comment type="caution">
    <text evidence="1">The sequence shown here is derived from an EMBL/GenBank/DDBJ whole genome shotgun (WGS) entry which is preliminary data.</text>
</comment>
<evidence type="ECO:0000313" key="2">
    <source>
        <dbReference type="Proteomes" id="UP000007151"/>
    </source>
</evidence>
<name>A0A212F3Y5_DANPL</name>
<evidence type="ECO:0000313" key="1">
    <source>
        <dbReference type="EMBL" id="OWR48432.1"/>
    </source>
</evidence>
<dbReference type="AlphaFoldDB" id="A0A212F3Y5"/>
<reference evidence="1 2" key="1">
    <citation type="journal article" date="2011" name="Cell">
        <title>The monarch butterfly genome yields insights into long-distance migration.</title>
        <authorList>
            <person name="Zhan S."/>
            <person name="Merlin C."/>
            <person name="Boore J.L."/>
            <person name="Reppert S.M."/>
        </authorList>
    </citation>
    <scope>NUCLEOTIDE SEQUENCE [LARGE SCALE GENOMIC DNA]</scope>
    <source>
        <strain evidence="1">F-2</strain>
    </source>
</reference>
<dbReference type="InParanoid" id="A0A212F3Y5"/>
<protein>
    <submittedName>
        <fullName evidence="1">Uncharacterized protein</fullName>
    </submittedName>
</protein>
<accession>A0A212F3Y5</accession>
<gene>
    <name evidence="1" type="ORF">KGM_202921</name>
</gene>
<sequence length="66" mass="7768">MLRCFVRLWAIKHKNDNRHSTGSVLKYSRSFNIPFSYPVPLYQCQQFQMILMTVRGVGGHMNNVHN</sequence>
<organism evidence="1 2">
    <name type="scientific">Danaus plexippus plexippus</name>
    <dbReference type="NCBI Taxonomy" id="278856"/>
    <lineage>
        <taxon>Eukaryota</taxon>
        <taxon>Metazoa</taxon>
        <taxon>Ecdysozoa</taxon>
        <taxon>Arthropoda</taxon>
        <taxon>Hexapoda</taxon>
        <taxon>Insecta</taxon>
        <taxon>Pterygota</taxon>
        <taxon>Neoptera</taxon>
        <taxon>Endopterygota</taxon>
        <taxon>Lepidoptera</taxon>
        <taxon>Glossata</taxon>
        <taxon>Ditrysia</taxon>
        <taxon>Papilionoidea</taxon>
        <taxon>Nymphalidae</taxon>
        <taxon>Danainae</taxon>
        <taxon>Danaini</taxon>
        <taxon>Danaina</taxon>
        <taxon>Danaus</taxon>
        <taxon>Danaus</taxon>
    </lineage>
</organism>
<dbReference type="EMBL" id="AGBW02010485">
    <property type="protein sequence ID" value="OWR48432.1"/>
    <property type="molecule type" value="Genomic_DNA"/>
</dbReference>
<dbReference type="KEGG" id="dpl:KGM_202921"/>